<dbReference type="InParanoid" id="A0A1X7VY85"/>
<proteinExistence type="predicted"/>
<accession>A0A1X7VY85</accession>
<organism evidence="1">
    <name type="scientific">Amphimedon queenslandica</name>
    <name type="common">Sponge</name>
    <dbReference type="NCBI Taxonomy" id="400682"/>
    <lineage>
        <taxon>Eukaryota</taxon>
        <taxon>Metazoa</taxon>
        <taxon>Porifera</taxon>
        <taxon>Demospongiae</taxon>
        <taxon>Heteroscleromorpha</taxon>
        <taxon>Haplosclerida</taxon>
        <taxon>Niphatidae</taxon>
        <taxon>Amphimedon</taxon>
    </lineage>
</organism>
<sequence length="204" mass="22936">MVQSTLVHCISNNRQYVINAKKLDTIGGEPFDPEYANIGDRALWTTNGKAYEIEIKGRAGTKESLLNDDHDKRPREICNYYDKKALNPHCLTSNSIGYTANTGSDYEDNFVNPVLAEDGSFVGHFKDTVAVPEKCSVVDSEVFSALKDDVEYLKKKCDSMSHKIEKTYYLQKDHVAANKHISKFESSSRVKTDSPSTIRLDLSE</sequence>
<name>A0A1X7VY85_AMPQE</name>
<dbReference type="EnsemblMetazoa" id="Aqu2.1.44419_001">
    <property type="protein sequence ID" value="Aqu2.1.44419_001"/>
    <property type="gene ID" value="Aqu2.1.44419"/>
</dbReference>
<evidence type="ECO:0000313" key="1">
    <source>
        <dbReference type="EnsemblMetazoa" id="Aqu2.1.44419_001"/>
    </source>
</evidence>
<dbReference type="AlphaFoldDB" id="A0A1X7VY85"/>
<reference evidence="1" key="1">
    <citation type="submission" date="2017-05" db="UniProtKB">
        <authorList>
            <consortium name="EnsemblMetazoa"/>
        </authorList>
    </citation>
    <scope>IDENTIFICATION</scope>
</reference>
<protein>
    <submittedName>
        <fullName evidence="1">Uncharacterized protein</fullName>
    </submittedName>
</protein>